<evidence type="ECO:0000256" key="2">
    <source>
        <dbReference type="ARBA" id="ARBA00022908"/>
    </source>
</evidence>
<dbReference type="InterPro" id="IPR050808">
    <property type="entry name" value="Phage_Integrase"/>
</dbReference>
<dbReference type="GO" id="GO:0015074">
    <property type="term" value="P:DNA integration"/>
    <property type="evidence" value="ECO:0007669"/>
    <property type="project" value="UniProtKB-KW"/>
</dbReference>
<dbReference type="SUPFAM" id="SSF56349">
    <property type="entry name" value="DNA breaking-rejoining enzymes"/>
    <property type="match status" value="1"/>
</dbReference>
<evidence type="ECO:0000256" key="1">
    <source>
        <dbReference type="ARBA" id="ARBA00008857"/>
    </source>
</evidence>
<dbReference type="RefSeq" id="WP_015597818.1">
    <property type="nucleotide sequence ID" value="NC_021172.1"/>
</dbReference>
<dbReference type="OrthoDB" id="9795573at2"/>
<dbReference type="PROSITE" id="PS51898">
    <property type="entry name" value="TYR_RECOMBINASE"/>
    <property type="match status" value="1"/>
</dbReference>
<dbReference type="Pfam" id="PF13356">
    <property type="entry name" value="Arm-DNA-bind_3"/>
    <property type="match status" value="1"/>
</dbReference>
<name>N0BCD4_9HYPH</name>
<dbReference type="InterPro" id="IPR025166">
    <property type="entry name" value="Integrase_DNA_bind_dom"/>
</dbReference>
<dbReference type="Pfam" id="PF22022">
    <property type="entry name" value="Phage_int_M"/>
    <property type="match status" value="1"/>
</dbReference>
<dbReference type="InterPro" id="IPR002104">
    <property type="entry name" value="Integrase_catalytic"/>
</dbReference>
<feature type="domain" description="Tyr recombinase" evidence="5">
    <location>
        <begin position="221"/>
        <end position="398"/>
    </location>
</feature>
<proteinExistence type="inferred from homology"/>
<dbReference type="InterPro" id="IPR010998">
    <property type="entry name" value="Integrase_recombinase_N"/>
</dbReference>
<dbReference type="EMBL" id="CP005587">
    <property type="protein sequence ID" value="AGK57785.1"/>
    <property type="molecule type" value="Genomic_DNA"/>
</dbReference>
<sequence length="398" mass="44532">MGTRRWRDNWPSKETTDTTVAKGKKGLTAAFVEKVKTPGKYGDGNGLYLIVDPSKASRWVLRVQSSGRRRDVGLGGTKSVTLAEARDLAYEVRKKARVGLDPVVVRRAEREGVPTFENCAKTVHAANLKTWRNGKHTAQWLNTLETYAYPTIGKRQVNKIETGDILKILMPIWTEKPETARRVLQRLRTVLDHATAAGHRSGENPCRIAVIGLPKQIGNVKHFAALPYADVPAFIMKLRSADCDPMIRLALEFLILTAARSGEVRGAPPEEFDLEAKLWTIPAERMKAEREHVVPLSPRAIEIVEEARKLAPESEFVFPSRRTNGKALSDMAMTMLLRRLKIDATAHGFRSTFRDWASEETDFPSEVCEMALAHAIDNKVEADRCHPRPVSSGRPEAR</sequence>
<evidence type="ECO:0000259" key="5">
    <source>
        <dbReference type="PROSITE" id="PS51898"/>
    </source>
</evidence>
<dbReference type="eggNOG" id="COG0582">
    <property type="taxonomic scope" value="Bacteria"/>
</dbReference>
<dbReference type="Gene3D" id="1.10.150.130">
    <property type="match status" value="1"/>
</dbReference>
<evidence type="ECO:0000313" key="6">
    <source>
        <dbReference type="EMBL" id="AGK57785.1"/>
    </source>
</evidence>
<evidence type="ECO:0000256" key="4">
    <source>
        <dbReference type="ARBA" id="ARBA00023172"/>
    </source>
</evidence>
<dbReference type="GO" id="GO:0003677">
    <property type="term" value="F:DNA binding"/>
    <property type="evidence" value="ECO:0007669"/>
    <property type="project" value="UniProtKB-KW"/>
</dbReference>
<reference evidence="6 7" key="1">
    <citation type="journal article" date="2013" name="Genome Announc.">
        <title>Genome sequences for three denitrifying bacterial strains isolated from a uranium- and nitrate-contaminated subsurface environment.</title>
        <authorList>
            <person name="Venkatramanan R."/>
            <person name="Prakash O."/>
            <person name="Woyke T."/>
            <person name="Chain P."/>
            <person name="Goodwin L.A."/>
            <person name="Watson D."/>
            <person name="Brooks S."/>
            <person name="Kostka J.E."/>
            <person name="Green S.J."/>
        </authorList>
    </citation>
    <scope>NUCLEOTIDE SEQUENCE [LARGE SCALE GENOMIC DNA]</scope>
    <source>
        <strain evidence="6 7">1NES1</strain>
    </source>
</reference>
<dbReference type="PANTHER" id="PTHR30629:SF2">
    <property type="entry name" value="PROPHAGE INTEGRASE INTS-RELATED"/>
    <property type="match status" value="1"/>
</dbReference>
<dbReference type="Gene3D" id="3.30.160.390">
    <property type="entry name" value="Integrase, DNA-binding domain"/>
    <property type="match status" value="1"/>
</dbReference>
<dbReference type="HOGENOM" id="CLU_027562_0_2_5"/>
<dbReference type="AlphaFoldDB" id="N0BCD4"/>
<dbReference type="Gene3D" id="1.10.443.10">
    <property type="entry name" value="Intergrase catalytic core"/>
    <property type="match status" value="1"/>
</dbReference>
<protein>
    <submittedName>
        <fullName evidence="6">Integrase</fullName>
    </submittedName>
</protein>
<dbReference type="STRING" id="670307.HYPDE_30553"/>
<keyword evidence="3" id="KW-0238">DNA-binding</keyword>
<dbReference type="KEGG" id="hdt:HYPDE_30553"/>
<dbReference type="Proteomes" id="UP000005952">
    <property type="component" value="Chromosome"/>
</dbReference>
<comment type="similarity">
    <text evidence="1">Belongs to the 'phage' integrase family.</text>
</comment>
<dbReference type="InterPro" id="IPR053876">
    <property type="entry name" value="Phage_int_M"/>
</dbReference>
<keyword evidence="2" id="KW-0229">DNA integration</keyword>
<dbReference type="InterPro" id="IPR011010">
    <property type="entry name" value="DNA_brk_join_enz"/>
</dbReference>
<organism evidence="6 7">
    <name type="scientific">Hyphomicrobium denitrificans 1NES1</name>
    <dbReference type="NCBI Taxonomy" id="670307"/>
    <lineage>
        <taxon>Bacteria</taxon>
        <taxon>Pseudomonadati</taxon>
        <taxon>Pseudomonadota</taxon>
        <taxon>Alphaproteobacteria</taxon>
        <taxon>Hyphomicrobiales</taxon>
        <taxon>Hyphomicrobiaceae</taxon>
        <taxon>Hyphomicrobium</taxon>
    </lineage>
</organism>
<dbReference type="PANTHER" id="PTHR30629">
    <property type="entry name" value="PROPHAGE INTEGRASE"/>
    <property type="match status" value="1"/>
</dbReference>
<dbReference type="GO" id="GO:0006310">
    <property type="term" value="P:DNA recombination"/>
    <property type="evidence" value="ECO:0007669"/>
    <property type="project" value="UniProtKB-KW"/>
</dbReference>
<dbReference type="InterPro" id="IPR038488">
    <property type="entry name" value="Integrase_DNA-bd_sf"/>
</dbReference>
<dbReference type="Pfam" id="PF00589">
    <property type="entry name" value="Phage_integrase"/>
    <property type="match status" value="1"/>
</dbReference>
<evidence type="ECO:0000313" key="7">
    <source>
        <dbReference type="Proteomes" id="UP000005952"/>
    </source>
</evidence>
<evidence type="ECO:0000256" key="3">
    <source>
        <dbReference type="ARBA" id="ARBA00023125"/>
    </source>
</evidence>
<gene>
    <name evidence="6" type="ORF">HYPDE_30553</name>
</gene>
<keyword evidence="4" id="KW-0233">DNA recombination</keyword>
<dbReference type="CDD" id="cd00801">
    <property type="entry name" value="INT_P4_C"/>
    <property type="match status" value="1"/>
</dbReference>
<keyword evidence="7" id="KW-1185">Reference proteome</keyword>
<dbReference type="InterPro" id="IPR013762">
    <property type="entry name" value="Integrase-like_cat_sf"/>
</dbReference>
<accession>N0BCD4</accession>